<dbReference type="EMBL" id="KV931775">
    <property type="protein sequence ID" value="PIO31382.1"/>
    <property type="molecule type" value="Genomic_DNA"/>
</dbReference>
<dbReference type="Proteomes" id="UP000228934">
    <property type="component" value="Unassembled WGS sequence"/>
</dbReference>
<reference evidence="2" key="1">
    <citation type="journal article" date="2017" name="Nat. Commun.">
        <title>The North American bullfrog draft genome provides insight into hormonal regulation of long noncoding RNA.</title>
        <authorList>
            <person name="Hammond S.A."/>
            <person name="Warren R.L."/>
            <person name="Vandervalk B.P."/>
            <person name="Kucuk E."/>
            <person name="Khan H."/>
            <person name="Gibb E.A."/>
            <person name="Pandoh P."/>
            <person name="Kirk H."/>
            <person name="Zhao Y."/>
            <person name="Jones M."/>
            <person name="Mungall A.J."/>
            <person name="Coope R."/>
            <person name="Pleasance S."/>
            <person name="Moore R.A."/>
            <person name="Holt R.A."/>
            <person name="Round J.M."/>
            <person name="Ohora S."/>
            <person name="Walle B.V."/>
            <person name="Veldhoen N."/>
            <person name="Helbing C.C."/>
            <person name="Birol I."/>
        </authorList>
    </citation>
    <scope>NUCLEOTIDE SEQUENCE [LARGE SCALE GENOMIC DNA]</scope>
</reference>
<evidence type="ECO:0000313" key="1">
    <source>
        <dbReference type="EMBL" id="PIO31382.1"/>
    </source>
</evidence>
<keyword evidence="2" id="KW-1185">Reference proteome</keyword>
<gene>
    <name evidence="1" type="ORF">AB205_0070320</name>
</gene>
<evidence type="ECO:0000313" key="2">
    <source>
        <dbReference type="Proteomes" id="UP000228934"/>
    </source>
</evidence>
<dbReference type="AlphaFoldDB" id="A0A2G9RU19"/>
<sequence>MGIITIHFTHTYRITVSKPVAFEMHRFVTECPSCFGCIHTCTRARFIVSRRGGTTNSSLGQGKTFLSFRCFILRSDSNPDASKDAPIRSGVHQCFLLPHFSTCSRAQFVVSRSRGMTDPDLCHGKRFSLIS</sequence>
<accession>A0A2G9RU19</accession>
<name>A0A2G9RU19_AQUCT</name>
<protein>
    <submittedName>
        <fullName evidence="1">Uncharacterized protein</fullName>
    </submittedName>
</protein>
<organism evidence="1 2">
    <name type="scientific">Aquarana catesbeiana</name>
    <name type="common">American bullfrog</name>
    <name type="synonym">Rana catesbeiana</name>
    <dbReference type="NCBI Taxonomy" id="8400"/>
    <lineage>
        <taxon>Eukaryota</taxon>
        <taxon>Metazoa</taxon>
        <taxon>Chordata</taxon>
        <taxon>Craniata</taxon>
        <taxon>Vertebrata</taxon>
        <taxon>Euteleostomi</taxon>
        <taxon>Amphibia</taxon>
        <taxon>Batrachia</taxon>
        <taxon>Anura</taxon>
        <taxon>Neobatrachia</taxon>
        <taxon>Ranoidea</taxon>
        <taxon>Ranidae</taxon>
        <taxon>Aquarana</taxon>
    </lineage>
</organism>
<proteinExistence type="predicted"/>